<keyword evidence="4" id="KW-1185">Reference proteome</keyword>
<evidence type="ECO:0000256" key="1">
    <source>
        <dbReference type="SAM" id="MobiDB-lite"/>
    </source>
</evidence>
<reference evidence="3 5" key="1">
    <citation type="submission" date="2020-06" db="EMBL/GenBank/DDBJ databases">
        <title>Description of novel acetic acid bacteria.</title>
        <authorList>
            <person name="Sombolestani A."/>
        </authorList>
    </citation>
    <scope>NUCLEOTIDE SEQUENCE [LARGE SCALE GENOMIC DNA]</scope>
    <source>
        <strain evidence="3 5">LMG 26838</strain>
    </source>
</reference>
<evidence type="ECO:0000313" key="2">
    <source>
        <dbReference type="EMBL" id="MBB3175478.1"/>
    </source>
</evidence>
<dbReference type="InterPro" id="IPR027417">
    <property type="entry name" value="P-loop_NTPase"/>
</dbReference>
<dbReference type="Gene3D" id="3.30.420.280">
    <property type="match status" value="1"/>
</dbReference>
<comment type="caution">
    <text evidence="3">The sequence shown here is derived from an EMBL/GenBank/DDBJ whole genome shotgun (WGS) entry which is preliminary data.</text>
</comment>
<reference evidence="2 4" key="2">
    <citation type="submission" date="2020-08" db="EMBL/GenBank/DDBJ databases">
        <title>Genomic Encyclopedia of Type Strains, Phase III (KMG-III): the genomes of soil and plant-associated and newly described type strains.</title>
        <authorList>
            <person name="Whitman W."/>
        </authorList>
    </citation>
    <scope>NUCLEOTIDE SEQUENCE [LARGE SCALE GENOMIC DNA]</scope>
    <source>
        <strain evidence="2 4">CECT 8088</strain>
    </source>
</reference>
<dbReference type="Proteomes" id="UP000565205">
    <property type="component" value="Unassembled WGS sequence"/>
</dbReference>
<organism evidence="3 5">
    <name type="scientific">Endobacter medicaginis</name>
    <dbReference type="NCBI Taxonomy" id="1181271"/>
    <lineage>
        <taxon>Bacteria</taxon>
        <taxon>Pseudomonadati</taxon>
        <taxon>Pseudomonadota</taxon>
        <taxon>Alphaproteobacteria</taxon>
        <taxon>Acetobacterales</taxon>
        <taxon>Acetobacteraceae</taxon>
        <taxon>Endobacter</taxon>
    </lineage>
</organism>
<dbReference type="RefSeq" id="WP_176622822.1">
    <property type="nucleotide sequence ID" value="NZ_JABXXQ010000071.1"/>
</dbReference>
<evidence type="ECO:0000313" key="3">
    <source>
        <dbReference type="EMBL" id="NVN29814.1"/>
    </source>
</evidence>
<protein>
    <submittedName>
        <fullName evidence="3">Terminase</fullName>
    </submittedName>
</protein>
<dbReference type="Pfam" id="PF03237">
    <property type="entry name" value="Terminase_6N"/>
    <property type="match status" value="1"/>
</dbReference>
<dbReference type="EMBL" id="JABXXQ010000071">
    <property type="protein sequence ID" value="NVN29814.1"/>
    <property type="molecule type" value="Genomic_DNA"/>
</dbReference>
<sequence>MATRSNRRSTRPDFRPTLSRPQGTVYRAGWQPDARFRTIVAGRRWGKTFLICEEMRRAAREAVRRNIPTENEIWYGAPTLKQAKRVFWKRLKRAVPESWMAAKPNESECSITLISGHVIRIVGMAEYDNLRGSGLWFFAGDEWQDAPEAAWAETIRPMLSTANGHAIFIGTPKGFNHLRDWYIKGQPGGEPDCRSFSYTTLQGGNVPADEVEQARRTLDARSFRQEYEASFETYEGRVLHAFSRADSVRPCRGKLTSTAPLILGIDFNINPMSCVCLVEEGGTLFQVDEIVLPTANTDDLVAEIRSRYARNGSLAHITAYPDPAGAQRRTSAGGRTDIGILQASGMRVIAMSSHPQVRDRNNITNARFATADSVRRLFVDPGCRKSIESYERHVYREGSSEPDKSTGYDHLPDALGYACYGKYAYKPPAQQHINVFGR</sequence>
<name>A0A850NLN0_9PROT</name>
<dbReference type="EMBL" id="JACHXV010000035">
    <property type="protein sequence ID" value="MBB3175478.1"/>
    <property type="molecule type" value="Genomic_DNA"/>
</dbReference>
<proteinExistence type="predicted"/>
<feature type="region of interest" description="Disordered" evidence="1">
    <location>
        <begin position="1"/>
        <end position="20"/>
    </location>
</feature>
<dbReference type="Gene3D" id="3.40.50.300">
    <property type="entry name" value="P-loop containing nucleotide triphosphate hydrolases"/>
    <property type="match status" value="1"/>
</dbReference>
<evidence type="ECO:0000313" key="5">
    <source>
        <dbReference type="Proteomes" id="UP000565205"/>
    </source>
</evidence>
<evidence type="ECO:0000313" key="4">
    <source>
        <dbReference type="Proteomes" id="UP000557688"/>
    </source>
</evidence>
<dbReference type="AlphaFoldDB" id="A0A850NLN0"/>
<gene>
    <name evidence="2" type="ORF">FHR90_003334</name>
    <name evidence="3" type="ORF">HUK83_05625</name>
</gene>
<dbReference type="Proteomes" id="UP000557688">
    <property type="component" value="Unassembled WGS sequence"/>
</dbReference>
<accession>A0A850NLN0</accession>